<reference evidence="4 5" key="1">
    <citation type="submission" date="2019-10" db="EMBL/GenBank/DDBJ databases">
        <title>Streptomyces tenebrisbrunneis sp.nov., an endogenous actinomycete isolated from of Lycium ruthenicum.</title>
        <authorList>
            <person name="Ma L."/>
        </authorList>
    </citation>
    <scope>NUCLEOTIDE SEQUENCE [LARGE SCALE GENOMIC DNA]</scope>
    <source>
        <strain evidence="4 5">TRM 66187</strain>
    </source>
</reference>
<proteinExistence type="predicted"/>
<protein>
    <recommendedName>
        <fullName evidence="3">Cip1-like core domain-containing protein</fullName>
    </recommendedName>
</protein>
<evidence type="ECO:0000313" key="4">
    <source>
        <dbReference type="EMBL" id="KAF4409130.1"/>
    </source>
</evidence>
<gene>
    <name evidence="4" type="ORF">GCU69_10615</name>
</gene>
<feature type="signal peptide" evidence="2">
    <location>
        <begin position="1"/>
        <end position="30"/>
    </location>
</feature>
<comment type="caution">
    <text evidence="4">The sequence shown here is derived from an EMBL/GenBank/DDBJ whole genome shotgun (WGS) entry which is preliminary data.</text>
</comment>
<evidence type="ECO:0000256" key="1">
    <source>
        <dbReference type="SAM" id="MobiDB-lite"/>
    </source>
</evidence>
<feature type="chain" id="PRO_5046104029" description="Cip1-like core domain-containing protein" evidence="2">
    <location>
        <begin position="31"/>
        <end position="299"/>
    </location>
</feature>
<dbReference type="InterPro" id="IPR048955">
    <property type="entry name" value="Cip1-like_core"/>
</dbReference>
<keyword evidence="2" id="KW-0732">Signal</keyword>
<evidence type="ECO:0000313" key="5">
    <source>
        <dbReference type="Proteomes" id="UP000621266"/>
    </source>
</evidence>
<dbReference type="RefSeq" id="WP_156205755.1">
    <property type="nucleotide sequence ID" value="NZ_WHPN01000249.1"/>
</dbReference>
<dbReference type="EMBL" id="WHPN01000249">
    <property type="protein sequence ID" value="KAF4409130.1"/>
    <property type="molecule type" value="Genomic_DNA"/>
</dbReference>
<dbReference type="Proteomes" id="UP000621266">
    <property type="component" value="Unassembled WGS sequence"/>
</dbReference>
<feature type="compositionally biased region" description="Basic residues" evidence="1">
    <location>
        <begin position="38"/>
        <end position="54"/>
    </location>
</feature>
<organism evidence="4 5">
    <name type="scientific">Streptomyces lycii</name>
    <dbReference type="NCBI Taxonomy" id="2654337"/>
    <lineage>
        <taxon>Bacteria</taxon>
        <taxon>Bacillati</taxon>
        <taxon>Actinomycetota</taxon>
        <taxon>Actinomycetes</taxon>
        <taxon>Kitasatosporales</taxon>
        <taxon>Streptomycetaceae</taxon>
        <taxon>Streptomyces</taxon>
    </lineage>
</organism>
<evidence type="ECO:0000256" key="2">
    <source>
        <dbReference type="SAM" id="SignalP"/>
    </source>
</evidence>
<accession>A0ABQ7FL47</accession>
<sequence length="299" mass="31880">MRPYPLRKAPLLTAVAALLTAAAATAPASAAPGEPGHRHGHGHGHGHGQPHHPHPQAYDCTDASLLFCEDFSLLEPGDAHSPEWSADTENGTLTVEEGADTGKHLRIRTEGNGKAFLTVTDLAPPGNSFWGRVRLRVDAFPTAPDWAHWTLVEATGEGPGYIRPLGGQFVPTAGDGGTNLWGVGADGGPTGDWTSWQETVPAEAGVWSCVEWEMDDSDNRISVWIDGEAKPELTVDTDDHGGADTDFLFPEFDTVKIGWQLYQGDPTPSSYDVLMDDIALSADRVGCDDRGSAGGRPRN</sequence>
<dbReference type="Gene3D" id="2.60.120.200">
    <property type="match status" value="1"/>
</dbReference>
<evidence type="ECO:0000259" key="3">
    <source>
        <dbReference type="Pfam" id="PF21340"/>
    </source>
</evidence>
<dbReference type="Pfam" id="PF21340">
    <property type="entry name" value="Polysacc_lyase-like"/>
    <property type="match status" value="1"/>
</dbReference>
<feature type="domain" description="Cip1-like core" evidence="3">
    <location>
        <begin position="200"/>
        <end position="280"/>
    </location>
</feature>
<name>A0ABQ7FL47_9ACTN</name>
<feature type="region of interest" description="Disordered" evidence="1">
    <location>
        <begin position="26"/>
        <end position="56"/>
    </location>
</feature>
<keyword evidence="5" id="KW-1185">Reference proteome</keyword>